<dbReference type="Proteomes" id="UP000253318">
    <property type="component" value="Unassembled WGS sequence"/>
</dbReference>
<dbReference type="EMBL" id="QEIN01000071">
    <property type="protein sequence ID" value="RCV59093.1"/>
    <property type="molecule type" value="Genomic_DNA"/>
</dbReference>
<reference evidence="1 2" key="1">
    <citation type="submission" date="2018-04" db="EMBL/GenBank/DDBJ databases">
        <title>Novel actinobacteria from marine sediment.</title>
        <authorList>
            <person name="Ng Z.Y."/>
            <person name="Tan G.Y.A."/>
        </authorList>
    </citation>
    <scope>NUCLEOTIDE SEQUENCE [LARGE SCALE GENOMIC DNA]</scope>
    <source>
        <strain evidence="1 2">TPS81</strain>
    </source>
</reference>
<protein>
    <submittedName>
        <fullName evidence="1">Uncharacterized protein</fullName>
    </submittedName>
</protein>
<keyword evidence="2" id="KW-1185">Reference proteome</keyword>
<dbReference type="OrthoDB" id="3293325at2"/>
<comment type="caution">
    <text evidence="1">The sequence shown here is derived from an EMBL/GenBank/DDBJ whole genome shotgun (WGS) entry which is preliminary data.</text>
</comment>
<gene>
    <name evidence="1" type="ORF">DEF24_11095</name>
</gene>
<organism evidence="1 2">
    <name type="scientific">Marinitenerispora sediminis</name>
    <dbReference type="NCBI Taxonomy" id="1931232"/>
    <lineage>
        <taxon>Bacteria</taxon>
        <taxon>Bacillati</taxon>
        <taxon>Actinomycetota</taxon>
        <taxon>Actinomycetes</taxon>
        <taxon>Streptosporangiales</taxon>
        <taxon>Nocardiopsidaceae</taxon>
        <taxon>Marinitenerispora</taxon>
    </lineage>
</organism>
<evidence type="ECO:0000313" key="1">
    <source>
        <dbReference type="EMBL" id="RCV59093.1"/>
    </source>
</evidence>
<accession>A0A368T5W8</accession>
<sequence length="130" mass="13717">MLVYVAKTFRQPGSEPWAVVRSAIGGATVRWSGGAGGGLRRVEWTIDADVTWGRDARPARSAAPAIGTAGPRVLLRGRLGLAADGAAHLLLAGTPVLLDFLGPPPPRDAAGTWIELGVEAHRVRLYPYEV</sequence>
<proteinExistence type="predicted"/>
<dbReference type="AlphaFoldDB" id="A0A368T5W8"/>
<dbReference type="RefSeq" id="WP_114398737.1">
    <property type="nucleotide sequence ID" value="NZ_QEIM01000088.1"/>
</dbReference>
<evidence type="ECO:0000313" key="2">
    <source>
        <dbReference type="Proteomes" id="UP000253318"/>
    </source>
</evidence>
<name>A0A368T5W8_9ACTN</name>